<accession>A0AAV4XBC7</accession>
<protein>
    <submittedName>
        <fullName evidence="1">Uncharacterized protein</fullName>
    </submittedName>
</protein>
<reference evidence="1 2" key="1">
    <citation type="submission" date="2021-06" db="EMBL/GenBank/DDBJ databases">
        <title>Caerostris extrusa draft genome.</title>
        <authorList>
            <person name="Kono N."/>
            <person name="Arakawa K."/>
        </authorList>
    </citation>
    <scope>NUCLEOTIDE SEQUENCE [LARGE SCALE GENOMIC DNA]</scope>
</reference>
<keyword evidence="2" id="KW-1185">Reference proteome</keyword>
<evidence type="ECO:0000313" key="2">
    <source>
        <dbReference type="Proteomes" id="UP001054945"/>
    </source>
</evidence>
<evidence type="ECO:0000313" key="1">
    <source>
        <dbReference type="EMBL" id="GIY91128.1"/>
    </source>
</evidence>
<name>A0AAV4XBC7_CAEEX</name>
<proteinExistence type="predicted"/>
<dbReference type="AlphaFoldDB" id="A0AAV4XBC7"/>
<organism evidence="1 2">
    <name type="scientific">Caerostris extrusa</name>
    <name type="common">Bark spider</name>
    <name type="synonym">Caerostris bankana</name>
    <dbReference type="NCBI Taxonomy" id="172846"/>
    <lineage>
        <taxon>Eukaryota</taxon>
        <taxon>Metazoa</taxon>
        <taxon>Ecdysozoa</taxon>
        <taxon>Arthropoda</taxon>
        <taxon>Chelicerata</taxon>
        <taxon>Arachnida</taxon>
        <taxon>Araneae</taxon>
        <taxon>Araneomorphae</taxon>
        <taxon>Entelegynae</taxon>
        <taxon>Araneoidea</taxon>
        <taxon>Araneidae</taxon>
        <taxon>Caerostris</taxon>
    </lineage>
</organism>
<dbReference type="EMBL" id="BPLR01017384">
    <property type="protein sequence ID" value="GIY91128.1"/>
    <property type="molecule type" value="Genomic_DNA"/>
</dbReference>
<gene>
    <name evidence="1" type="ORF">CEXT_791461</name>
</gene>
<comment type="caution">
    <text evidence="1">The sequence shown here is derived from an EMBL/GenBank/DDBJ whole genome shotgun (WGS) entry which is preliminary data.</text>
</comment>
<sequence>MPGGKCVLSFKGDSKMLTKFGESLVYKVSGESACCFCFVFSEWRFDGDEWDRVNFHIIDSIMRQDQTKKCTVAGSVTVKGRVPRLELEVF</sequence>
<dbReference type="Proteomes" id="UP001054945">
    <property type="component" value="Unassembled WGS sequence"/>
</dbReference>